<feature type="chain" id="PRO_5020975207" evidence="2">
    <location>
        <begin position="20"/>
        <end position="244"/>
    </location>
</feature>
<feature type="region of interest" description="Disordered" evidence="1">
    <location>
        <begin position="137"/>
        <end position="191"/>
    </location>
</feature>
<comment type="caution">
    <text evidence="4">The sequence shown here is derived from an EMBL/GenBank/DDBJ whole genome shotgun (WGS) entry which is preliminary data.</text>
</comment>
<dbReference type="Gene3D" id="3.10.350.10">
    <property type="entry name" value="LysM domain"/>
    <property type="match status" value="1"/>
</dbReference>
<dbReference type="PROSITE" id="PS51257">
    <property type="entry name" value="PROKAR_LIPOPROTEIN"/>
    <property type="match status" value="1"/>
</dbReference>
<dbReference type="InterPro" id="IPR018392">
    <property type="entry name" value="LysM"/>
</dbReference>
<feature type="compositionally biased region" description="Pro residues" evidence="1">
    <location>
        <begin position="142"/>
        <end position="154"/>
    </location>
</feature>
<dbReference type="RefSeq" id="WP_135965097.1">
    <property type="nucleotide sequence ID" value="NZ_SRXT01000007.1"/>
</dbReference>
<protein>
    <submittedName>
        <fullName evidence="4">LysM domain-containing protein</fullName>
    </submittedName>
</protein>
<dbReference type="EMBL" id="SRXT01000007">
    <property type="protein sequence ID" value="TGX50170.1"/>
    <property type="molecule type" value="Genomic_DNA"/>
</dbReference>
<proteinExistence type="predicted"/>
<reference evidence="4 5" key="1">
    <citation type="submission" date="2019-04" db="EMBL/GenBank/DDBJ databases">
        <title>Sphingomonas psychrotolerans sp. nov., isolated from soil in the Tianshan Mountains, Xinjiang, China.</title>
        <authorList>
            <person name="Luo Y."/>
            <person name="Sheng H."/>
        </authorList>
    </citation>
    <scope>NUCLEOTIDE SEQUENCE [LARGE SCALE GENOMIC DNA]</scope>
    <source>
        <strain evidence="4 5">ZFGT-11</strain>
    </source>
</reference>
<name>A0A4S1X5C1_9SPHN</name>
<feature type="domain" description="LysM" evidence="3">
    <location>
        <begin position="93"/>
        <end position="140"/>
    </location>
</feature>
<dbReference type="SMART" id="SM00257">
    <property type="entry name" value="LysM"/>
    <property type="match status" value="1"/>
</dbReference>
<dbReference type="PROSITE" id="PS51782">
    <property type="entry name" value="LYSM"/>
    <property type="match status" value="1"/>
</dbReference>
<keyword evidence="5" id="KW-1185">Reference proteome</keyword>
<dbReference type="AlphaFoldDB" id="A0A4S1X5C1"/>
<feature type="compositionally biased region" description="Low complexity" evidence="1">
    <location>
        <begin position="178"/>
        <end position="191"/>
    </location>
</feature>
<gene>
    <name evidence="4" type="ORF">E5A73_17255</name>
</gene>
<evidence type="ECO:0000256" key="1">
    <source>
        <dbReference type="SAM" id="MobiDB-lite"/>
    </source>
</evidence>
<organism evidence="4 5">
    <name type="scientific">Sphingomonas gei</name>
    <dbReference type="NCBI Taxonomy" id="1395960"/>
    <lineage>
        <taxon>Bacteria</taxon>
        <taxon>Pseudomonadati</taxon>
        <taxon>Pseudomonadota</taxon>
        <taxon>Alphaproteobacteria</taxon>
        <taxon>Sphingomonadales</taxon>
        <taxon>Sphingomonadaceae</taxon>
        <taxon>Sphingomonas</taxon>
    </lineage>
</organism>
<evidence type="ECO:0000256" key="2">
    <source>
        <dbReference type="SAM" id="SignalP"/>
    </source>
</evidence>
<evidence type="ECO:0000259" key="3">
    <source>
        <dbReference type="PROSITE" id="PS51782"/>
    </source>
</evidence>
<dbReference type="SUPFAM" id="SSF54106">
    <property type="entry name" value="LysM domain"/>
    <property type="match status" value="1"/>
</dbReference>
<evidence type="ECO:0000313" key="5">
    <source>
        <dbReference type="Proteomes" id="UP000306147"/>
    </source>
</evidence>
<dbReference type="Proteomes" id="UP000306147">
    <property type="component" value="Unassembled WGS sequence"/>
</dbReference>
<keyword evidence="2" id="KW-0732">Signal</keyword>
<dbReference type="OrthoDB" id="7473956at2"/>
<feature type="signal peptide" evidence="2">
    <location>
        <begin position="1"/>
        <end position="19"/>
    </location>
</feature>
<dbReference type="InterPro" id="IPR036779">
    <property type="entry name" value="LysM_dom_sf"/>
</dbReference>
<dbReference type="Pfam" id="PF01476">
    <property type="entry name" value="LysM"/>
    <property type="match status" value="1"/>
</dbReference>
<evidence type="ECO:0000313" key="4">
    <source>
        <dbReference type="EMBL" id="TGX50170.1"/>
    </source>
</evidence>
<accession>A0A4S1X5C1</accession>
<sequence>MNHRSFLRLAALASLAALAACAKGPAPQPVAVAAPLAESEIEGVQALLMRGDPKGAEKSLKPLLKRAPMNPKLQLLRDSIAGDPKVLLGPASYPYTVRAGETIEQLAERLLGNRLKAYQLARYNDLANPSALAAGQILRIPGSPPRPKPQPAPERPSRPAPAAATRPKPAAPAPVPAAPATKPAANPAAAQRARSAGLAALNRGAVQQAVGLLQRAHALDPGNAVIFRDLQRAQRIAATVRARQ</sequence>
<dbReference type="CDD" id="cd00118">
    <property type="entry name" value="LysM"/>
    <property type="match status" value="1"/>
</dbReference>